<name>A0ACB7X6B2_9ERIC</name>
<comment type="caution">
    <text evidence="1">The sequence shown here is derived from an EMBL/GenBank/DDBJ whole genome shotgun (WGS) entry which is preliminary data.</text>
</comment>
<sequence>MASEGNTESTPIITDVDGDNEENGSPTAKRNGKLRSRAWKHFDRLDIHDKTQIKARCKHCKDILSAASSNGTSHLLRHIPICRKRVNSDIRQFMLTNETSLNGTSTLKNYKFDQDAVRREIGLMVVFDERPFTTAEDIGFRRVMSVACPQFKMIGRMTIKRM</sequence>
<evidence type="ECO:0000313" key="1">
    <source>
        <dbReference type="EMBL" id="KAH7836224.1"/>
    </source>
</evidence>
<protein>
    <submittedName>
        <fullName evidence="1">Uncharacterized protein</fullName>
    </submittedName>
</protein>
<evidence type="ECO:0000313" key="2">
    <source>
        <dbReference type="Proteomes" id="UP000828048"/>
    </source>
</evidence>
<gene>
    <name evidence="1" type="ORF">Vadar_033783</name>
</gene>
<accession>A0ACB7X6B2</accession>
<dbReference type="EMBL" id="CM037152">
    <property type="protein sequence ID" value="KAH7836224.1"/>
    <property type="molecule type" value="Genomic_DNA"/>
</dbReference>
<keyword evidence="2" id="KW-1185">Reference proteome</keyword>
<reference evidence="1 2" key="1">
    <citation type="journal article" date="2021" name="Hortic Res">
        <title>High-quality reference genome and annotation aids understanding of berry development for evergreen blueberry (Vaccinium darrowii).</title>
        <authorList>
            <person name="Yu J."/>
            <person name="Hulse-Kemp A.M."/>
            <person name="Babiker E."/>
            <person name="Staton M."/>
        </authorList>
    </citation>
    <scope>NUCLEOTIDE SEQUENCE [LARGE SCALE GENOMIC DNA]</scope>
    <source>
        <strain evidence="2">cv. NJ 8807/NJ 8810</strain>
        <tissue evidence="1">Young leaf</tissue>
    </source>
</reference>
<proteinExistence type="predicted"/>
<organism evidence="1 2">
    <name type="scientific">Vaccinium darrowii</name>
    <dbReference type="NCBI Taxonomy" id="229202"/>
    <lineage>
        <taxon>Eukaryota</taxon>
        <taxon>Viridiplantae</taxon>
        <taxon>Streptophyta</taxon>
        <taxon>Embryophyta</taxon>
        <taxon>Tracheophyta</taxon>
        <taxon>Spermatophyta</taxon>
        <taxon>Magnoliopsida</taxon>
        <taxon>eudicotyledons</taxon>
        <taxon>Gunneridae</taxon>
        <taxon>Pentapetalae</taxon>
        <taxon>asterids</taxon>
        <taxon>Ericales</taxon>
        <taxon>Ericaceae</taxon>
        <taxon>Vaccinioideae</taxon>
        <taxon>Vaccinieae</taxon>
        <taxon>Vaccinium</taxon>
    </lineage>
</organism>
<dbReference type="Proteomes" id="UP000828048">
    <property type="component" value="Chromosome 2"/>
</dbReference>